<dbReference type="GO" id="GO:0005763">
    <property type="term" value="C:mitochondrial small ribosomal subunit"/>
    <property type="evidence" value="ECO:0007669"/>
    <property type="project" value="TreeGrafter"/>
</dbReference>
<evidence type="ECO:0000313" key="9">
    <source>
        <dbReference type="Proteomes" id="UP000269396"/>
    </source>
</evidence>
<evidence type="ECO:0000256" key="3">
    <source>
        <dbReference type="ARBA" id="ARBA00022946"/>
    </source>
</evidence>
<keyword evidence="6" id="KW-0687">Ribonucleoprotein</keyword>
<evidence type="ECO:0000256" key="4">
    <source>
        <dbReference type="ARBA" id="ARBA00022980"/>
    </source>
</evidence>
<comment type="subcellular location">
    <subcellularLocation>
        <location evidence="1">Mitochondrion</location>
    </subcellularLocation>
</comment>
<accession>A0A183NIF9</accession>
<keyword evidence="5" id="KW-0496">Mitochondrion</keyword>
<evidence type="ECO:0000313" key="8">
    <source>
        <dbReference type="EMBL" id="VDO82487.1"/>
    </source>
</evidence>
<dbReference type="PANTHER" id="PTHR12810:SF0">
    <property type="entry name" value="SMALL RIBOSOMAL SUBUNIT PROTEIN MS29"/>
    <property type="match status" value="1"/>
</dbReference>
<evidence type="ECO:0000256" key="6">
    <source>
        <dbReference type="ARBA" id="ARBA00023274"/>
    </source>
</evidence>
<dbReference type="GO" id="GO:0003735">
    <property type="term" value="F:structural constituent of ribosome"/>
    <property type="evidence" value="ECO:0007669"/>
    <property type="project" value="TreeGrafter"/>
</dbReference>
<keyword evidence="9" id="KW-1185">Reference proteome</keyword>
<dbReference type="Proteomes" id="UP000269396">
    <property type="component" value="Unassembled WGS sequence"/>
</dbReference>
<evidence type="ECO:0000256" key="1">
    <source>
        <dbReference type="ARBA" id="ARBA00004173"/>
    </source>
</evidence>
<reference evidence="8 9" key="1">
    <citation type="submission" date="2018-11" db="EMBL/GenBank/DDBJ databases">
        <authorList>
            <consortium name="Pathogen Informatics"/>
        </authorList>
    </citation>
    <scope>NUCLEOTIDE SEQUENCE [LARGE SCALE GENOMIC DNA]</scope>
    <source>
        <strain>Denwood</strain>
        <strain evidence="9">Zambia</strain>
    </source>
</reference>
<keyword evidence="4" id="KW-0689">Ribosomal protein</keyword>
<dbReference type="AlphaFoldDB" id="A0A183NIF9"/>
<evidence type="ECO:0000256" key="7">
    <source>
        <dbReference type="ARBA" id="ARBA00035140"/>
    </source>
</evidence>
<gene>
    <name evidence="8" type="ORF">SMTD_LOCUS1895</name>
</gene>
<evidence type="ECO:0000256" key="2">
    <source>
        <dbReference type="ARBA" id="ARBA00009863"/>
    </source>
</evidence>
<keyword evidence="3" id="KW-0809">Transit peptide</keyword>
<evidence type="ECO:0000256" key="5">
    <source>
        <dbReference type="ARBA" id="ARBA00023128"/>
    </source>
</evidence>
<proteinExistence type="inferred from homology"/>
<dbReference type="Pfam" id="PF10236">
    <property type="entry name" value="DAP3"/>
    <property type="match status" value="1"/>
</dbReference>
<sequence>MLGVLNYIRYYYHHHIRFSLLGDLSYLLGKSGFEYMDPFIPVHVENYTPTEINALLRFYAENNWLTNPAAFTPNGQAELIFLSDYNPLELSRLAAEW</sequence>
<comment type="similarity">
    <text evidence="2">Belongs to the mitochondrion-specific ribosomal protein mS29 family.</text>
</comment>
<dbReference type="PANTHER" id="PTHR12810">
    <property type="entry name" value="MITOCHONDRIAL 28S RIBOSOMAL PROTEIN S29"/>
    <property type="match status" value="1"/>
</dbReference>
<organism evidence="8 9">
    <name type="scientific">Schistosoma mattheei</name>
    <dbReference type="NCBI Taxonomy" id="31246"/>
    <lineage>
        <taxon>Eukaryota</taxon>
        <taxon>Metazoa</taxon>
        <taxon>Spiralia</taxon>
        <taxon>Lophotrochozoa</taxon>
        <taxon>Platyhelminthes</taxon>
        <taxon>Trematoda</taxon>
        <taxon>Digenea</taxon>
        <taxon>Strigeidida</taxon>
        <taxon>Schistosomatoidea</taxon>
        <taxon>Schistosomatidae</taxon>
        <taxon>Schistosoma</taxon>
    </lineage>
</organism>
<dbReference type="EMBL" id="UZAL01002341">
    <property type="protein sequence ID" value="VDO82487.1"/>
    <property type="molecule type" value="Genomic_DNA"/>
</dbReference>
<name>A0A183NIF9_9TREM</name>
<protein>
    <recommendedName>
        <fullName evidence="7">Small ribosomal subunit protein mS29</fullName>
    </recommendedName>
</protein>
<dbReference type="STRING" id="31246.A0A183NIF9"/>
<dbReference type="InterPro" id="IPR019368">
    <property type="entry name" value="Ribosomal_mS29"/>
</dbReference>